<dbReference type="SUPFAM" id="SSF50891">
    <property type="entry name" value="Cyclophilin-like"/>
    <property type="match status" value="1"/>
</dbReference>
<protein>
    <submittedName>
        <fullName evidence="3">Similar to Uncharacterized conserved protein</fullName>
    </submittedName>
</protein>
<dbReference type="PROSITE" id="PS51257">
    <property type="entry name" value="PROKAR_LIPOPROTEIN"/>
    <property type="match status" value="1"/>
</dbReference>
<accession>A0A0U1KZ20</accession>
<proteinExistence type="predicted"/>
<sequence length="166" mass="17943">MKKVLTVAIALVMAFILTACNGKSNDGYNASGNTGQTISGGETVSSQSNVRVKLTFNDAEIIVKLYDNPTSRDFLTLLPLTIKVEDYAGTEKISYLPKKLTTQEAPAGSDPAVGDFTYYSPWGNLAIFYKDFGYANGLIILGKIESGIEKLANIKGNTTVKMEKID</sequence>
<reference evidence="4" key="1">
    <citation type="submission" date="2015-03" db="EMBL/GenBank/DDBJ databases">
        <authorList>
            <person name="Nijsse Bart"/>
        </authorList>
    </citation>
    <scope>NUCLEOTIDE SEQUENCE [LARGE SCALE GENOMIC DNA]</scope>
</reference>
<feature type="domain" description="Cyclophilin-like" evidence="2">
    <location>
        <begin position="54"/>
        <end position="163"/>
    </location>
</feature>
<dbReference type="RefSeq" id="WP_021166831.1">
    <property type="nucleotide sequence ID" value="NZ_CTRP01000009.1"/>
</dbReference>
<feature type="chain" id="PRO_5039317134" evidence="1">
    <location>
        <begin position="20"/>
        <end position="166"/>
    </location>
</feature>
<organism evidence="3 4">
    <name type="scientific">Sporomusa ovata</name>
    <dbReference type="NCBI Taxonomy" id="2378"/>
    <lineage>
        <taxon>Bacteria</taxon>
        <taxon>Bacillati</taxon>
        <taxon>Bacillota</taxon>
        <taxon>Negativicutes</taxon>
        <taxon>Selenomonadales</taxon>
        <taxon>Sporomusaceae</taxon>
        <taxon>Sporomusa</taxon>
    </lineage>
</organism>
<gene>
    <name evidence="3" type="ORF">SpAn4DRAFT_5082</name>
</gene>
<dbReference type="InterPro" id="IPR041183">
    <property type="entry name" value="Cyclophilin-like"/>
</dbReference>
<dbReference type="AlphaFoldDB" id="A0A0U1KZ20"/>
<evidence type="ECO:0000313" key="3">
    <source>
        <dbReference type="EMBL" id="CQR72193.1"/>
    </source>
</evidence>
<name>A0A0U1KZ20_9FIRM</name>
<dbReference type="Gene3D" id="2.40.100.20">
    <property type="match status" value="1"/>
</dbReference>
<dbReference type="EMBL" id="CTRP01000009">
    <property type="protein sequence ID" value="CQR72193.1"/>
    <property type="molecule type" value="Genomic_DNA"/>
</dbReference>
<evidence type="ECO:0000259" key="2">
    <source>
        <dbReference type="Pfam" id="PF18050"/>
    </source>
</evidence>
<keyword evidence="4" id="KW-1185">Reference proteome</keyword>
<feature type="signal peptide" evidence="1">
    <location>
        <begin position="1"/>
        <end position="19"/>
    </location>
</feature>
<evidence type="ECO:0000256" key="1">
    <source>
        <dbReference type="SAM" id="SignalP"/>
    </source>
</evidence>
<keyword evidence="1" id="KW-0732">Signal</keyword>
<dbReference type="Pfam" id="PF18050">
    <property type="entry name" value="Cyclophil_like2"/>
    <property type="match status" value="1"/>
</dbReference>
<dbReference type="Proteomes" id="UP000049855">
    <property type="component" value="Unassembled WGS sequence"/>
</dbReference>
<evidence type="ECO:0000313" key="4">
    <source>
        <dbReference type="Proteomes" id="UP000049855"/>
    </source>
</evidence>
<dbReference type="InterPro" id="IPR029000">
    <property type="entry name" value="Cyclophilin-like_dom_sf"/>
</dbReference>